<dbReference type="Gene3D" id="3.40.50.300">
    <property type="entry name" value="P-loop containing nucleotide triphosphate hydrolases"/>
    <property type="match status" value="1"/>
</dbReference>
<gene>
    <name evidence="4" type="primary">norR_30</name>
    <name evidence="4" type="ORF">SPACI_046590</name>
</gene>
<dbReference type="PROSITE" id="PS00676">
    <property type="entry name" value="SIGMA54_INTERACT_2"/>
    <property type="match status" value="1"/>
</dbReference>
<keyword evidence="1" id="KW-0547">Nucleotide-binding</keyword>
<dbReference type="InterPro" id="IPR002078">
    <property type="entry name" value="Sigma_54_int"/>
</dbReference>
<evidence type="ECO:0000256" key="2">
    <source>
        <dbReference type="ARBA" id="ARBA00022840"/>
    </source>
</evidence>
<evidence type="ECO:0000313" key="4">
    <source>
        <dbReference type="EMBL" id="XFO74549.1"/>
    </source>
</evidence>
<dbReference type="InterPro" id="IPR025943">
    <property type="entry name" value="Sigma_54_int_dom_ATP-bd_2"/>
</dbReference>
<proteinExistence type="predicted"/>
<accession>A0ABZ3J959</accession>
<sequence length="180" mass="19260">MKGGKPGLFELANEGTLFLDEIGEMSVHLQAKLLRTLQDRRVRRVGSSREIAINVRIISATNRDLEKQVACGLFREDLYYRLNVIPLFFTAAAGAAGRYSVIGRIFFKTLCRQTAAAGTGLYPGGAGTSAVLRLAGQCARIGKCSGTGRQLGGRNGSRRTAHFIGTPASVAPNSSTGRPF</sequence>
<dbReference type="Pfam" id="PF00158">
    <property type="entry name" value="Sigma54_activat"/>
    <property type="match status" value="1"/>
</dbReference>
<dbReference type="Proteomes" id="UP000216052">
    <property type="component" value="Chromosome"/>
</dbReference>
<dbReference type="SUPFAM" id="SSF52540">
    <property type="entry name" value="P-loop containing nucleoside triphosphate hydrolases"/>
    <property type="match status" value="1"/>
</dbReference>
<dbReference type="CDD" id="cd00009">
    <property type="entry name" value="AAA"/>
    <property type="match status" value="1"/>
</dbReference>
<name>A0ABZ3J959_SPOA4</name>
<dbReference type="InterPro" id="IPR027417">
    <property type="entry name" value="P-loop_NTPase"/>
</dbReference>
<feature type="domain" description="Sigma-54 factor interaction" evidence="3">
    <location>
        <begin position="1"/>
        <end position="87"/>
    </location>
</feature>
<keyword evidence="5" id="KW-1185">Reference proteome</keyword>
<reference evidence="4" key="1">
    <citation type="submission" date="2024-05" db="EMBL/GenBank/DDBJ databases">
        <title>Isolation and characterization of Sporomusa carbonis sp. nov., a carboxydotrophic hydrogenogen in the genus of Sporomusa isolated from a charcoal burning pile.</title>
        <authorList>
            <person name="Boeer T."/>
            <person name="Rosenbaum F."/>
            <person name="Eysell L."/>
            <person name="Mueller V."/>
            <person name="Daniel R."/>
            <person name="Poehlein A."/>
        </authorList>
    </citation>
    <scope>NUCLEOTIDE SEQUENCE [LARGE SCALE GENOMIC DNA]</scope>
    <source>
        <strain evidence="4">DSM 3132</strain>
    </source>
</reference>
<evidence type="ECO:0000313" key="5">
    <source>
        <dbReference type="Proteomes" id="UP000216052"/>
    </source>
</evidence>
<dbReference type="EMBL" id="CP155571">
    <property type="protein sequence ID" value="XFO74549.1"/>
    <property type="molecule type" value="Genomic_DNA"/>
</dbReference>
<dbReference type="PROSITE" id="PS50045">
    <property type="entry name" value="SIGMA54_INTERACT_4"/>
    <property type="match status" value="1"/>
</dbReference>
<evidence type="ECO:0000256" key="1">
    <source>
        <dbReference type="ARBA" id="ARBA00022741"/>
    </source>
</evidence>
<evidence type="ECO:0000259" key="3">
    <source>
        <dbReference type="PROSITE" id="PS50045"/>
    </source>
</evidence>
<keyword evidence="2" id="KW-0067">ATP-binding</keyword>
<dbReference type="PANTHER" id="PTHR32071">
    <property type="entry name" value="TRANSCRIPTIONAL REGULATORY PROTEIN"/>
    <property type="match status" value="1"/>
</dbReference>
<organism evidence="4 5">
    <name type="scientific">Sporomusa acidovorans (strain ATCC 49682 / DSM 3132 / Mol)</name>
    <dbReference type="NCBI Taxonomy" id="1123286"/>
    <lineage>
        <taxon>Bacteria</taxon>
        <taxon>Bacillati</taxon>
        <taxon>Bacillota</taxon>
        <taxon>Negativicutes</taxon>
        <taxon>Selenomonadales</taxon>
        <taxon>Sporomusaceae</taxon>
        <taxon>Sporomusa</taxon>
    </lineage>
</organism>
<protein>
    <submittedName>
        <fullName evidence="4">Anaerobic nitric oxide reductase transcription regulator NorR</fullName>
    </submittedName>
</protein>